<organism evidence="1 2">
    <name type="scientific">Auriscalpium vulgare</name>
    <dbReference type="NCBI Taxonomy" id="40419"/>
    <lineage>
        <taxon>Eukaryota</taxon>
        <taxon>Fungi</taxon>
        <taxon>Dikarya</taxon>
        <taxon>Basidiomycota</taxon>
        <taxon>Agaricomycotina</taxon>
        <taxon>Agaricomycetes</taxon>
        <taxon>Russulales</taxon>
        <taxon>Auriscalpiaceae</taxon>
        <taxon>Auriscalpium</taxon>
    </lineage>
</organism>
<reference evidence="1" key="2">
    <citation type="journal article" date="2022" name="New Phytol.">
        <title>Evolutionary transition to the ectomycorrhizal habit in the genomes of a hyperdiverse lineage of mushroom-forming fungi.</title>
        <authorList>
            <person name="Looney B."/>
            <person name="Miyauchi S."/>
            <person name="Morin E."/>
            <person name="Drula E."/>
            <person name="Courty P.E."/>
            <person name="Kohler A."/>
            <person name="Kuo A."/>
            <person name="LaButti K."/>
            <person name="Pangilinan J."/>
            <person name="Lipzen A."/>
            <person name="Riley R."/>
            <person name="Andreopoulos W."/>
            <person name="He G."/>
            <person name="Johnson J."/>
            <person name="Nolan M."/>
            <person name="Tritt A."/>
            <person name="Barry K.W."/>
            <person name="Grigoriev I.V."/>
            <person name="Nagy L.G."/>
            <person name="Hibbett D."/>
            <person name="Henrissat B."/>
            <person name="Matheny P.B."/>
            <person name="Labbe J."/>
            <person name="Martin F.M."/>
        </authorList>
    </citation>
    <scope>NUCLEOTIDE SEQUENCE</scope>
    <source>
        <strain evidence="1">FP105234-sp</strain>
    </source>
</reference>
<proteinExistence type="predicted"/>
<dbReference type="Proteomes" id="UP000814033">
    <property type="component" value="Unassembled WGS sequence"/>
</dbReference>
<dbReference type="EMBL" id="MU275871">
    <property type="protein sequence ID" value="KAI0049630.1"/>
    <property type="molecule type" value="Genomic_DNA"/>
</dbReference>
<evidence type="ECO:0000313" key="1">
    <source>
        <dbReference type="EMBL" id="KAI0049630.1"/>
    </source>
</evidence>
<name>A0ACB8S0V8_9AGAM</name>
<keyword evidence="2" id="KW-1185">Reference proteome</keyword>
<protein>
    <submittedName>
        <fullName evidence="1">Golgi apparatus membrane protein TVP38</fullName>
    </submittedName>
</protein>
<evidence type="ECO:0000313" key="2">
    <source>
        <dbReference type="Proteomes" id="UP000814033"/>
    </source>
</evidence>
<gene>
    <name evidence="1" type="ORF">FA95DRAFT_1581677</name>
</gene>
<reference evidence="1" key="1">
    <citation type="submission" date="2021-02" db="EMBL/GenBank/DDBJ databases">
        <authorList>
            <consortium name="DOE Joint Genome Institute"/>
            <person name="Ahrendt S."/>
            <person name="Looney B.P."/>
            <person name="Miyauchi S."/>
            <person name="Morin E."/>
            <person name="Drula E."/>
            <person name="Courty P.E."/>
            <person name="Chicoki N."/>
            <person name="Fauchery L."/>
            <person name="Kohler A."/>
            <person name="Kuo A."/>
            <person name="Labutti K."/>
            <person name="Pangilinan J."/>
            <person name="Lipzen A."/>
            <person name="Riley R."/>
            <person name="Andreopoulos W."/>
            <person name="He G."/>
            <person name="Johnson J."/>
            <person name="Barry K.W."/>
            <person name="Grigoriev I.V."/>
            <person name="Nagy L."/>
            <person name="Hibbett D."/>
            <person name="Henrissat B."/>
            <person name="Matheny P.B."/>
            <person name="Labbe J."/>
            <person name="Martin F."/>
        </authorList>
    </citation>
    <scope>NUCLEOTIDE SEQUENCE</scope>
    <source>
        <strain evidence="1">FP105234-sp</strain>
    </source>
</reference>
<comment type="caution">
    <text evidence="1">The sequence shown here is derived from an EMBL/GenBank/DDBJ whole genome shotgun (WGS) entry which is preliminary data.</text>
</comment>
<sequence>MVMQLYDGWLLIFFLLSFYVALGVAVIIISPSRIGQFMYDWGQKIAGHPLGWLLLSGLILLVSFPPMIGHTTMLNLCGFTYGIKGFAVAGPASLFGSAIVFIVLRYLFSAKLRKWSSSNEKWQALEAVINAKGLPLMALIRISPLPPWVYSNALFASIEVVSVWQFMAATICSFPRYFLYTFIGSRLAALSDGKQRNKMDTQTKVVNWLLVVGGVLAGVAAGWITYVQMQRHLQGVSRESDALAAEAMDDAEEGAPLLDNFSSESLHEDV</sequence>
<accession>A0ACB8S0V8</accession>